<reference evidence="1" key="1">
    <citation type="journal article" date="2014" name="Front. Microbiol.">
        <title>High frequency of phylogenetically diverse reductive dehalogenase-homologous genes in deep subseafloor sedimentary metagenomes.</title>
        <authorList>
            <person name="Kawai M."/>
            <person name="Futagami T."/>
            <person name="Toyoda A."/>
            <person name="Takaki Y."/>
            <person name="Nishi S."/>
            <person name="Hori S."/>
            <person name="Arai W."/>
            <person name="Tsubouchi T."/>
            <person name="Morono Y."/>
            <person name="Uchiyama I."/>
            <person name="Ito T."/>
            <person name="Fujiyama A."/>
            <person name="Inagaki F."/>
            <person name="Takami H."/>
        </authorList>
    </citation>
    <scope>NUCLEOTIDE SEQUENCE</scope>
    <source>
        <strain evidence="1">Expedition CK06-06</strain>
    </source>
</reference>
<protein>
    <submittedName>
        <fullName evidence="1">Uncharacterized protein</fullName>
    </submittedName>
</protein>
<organism evidence="1">
    <name type="scientific">marine sediment metagenome</name>
    <dbReference type="NCBI Taxonomy" id="412755"/>
    <lineage>
        <taxon>unclassified sequences</taxon>
        <taxon>metagenomes</taxon>
        <taxon>ecological metagenomes</taxon>
    </lineage>
</organism>
<comment type="caution">
    <text evidence="1">The sequence shown here is derived from an EMBL/GenBank/DDBJ whole genome shotgun (WGS) entry which is preliminary data.</text>
</comment>
<feature type="non-terminal residue" evidence="1">
    <location>
        <position position="1"/>
    </location>
</feature>
<gene>
    <name evidence="1" type="ORF">S01H4_59182</name>
</gene>
<evidence type="ECO:0000313" key="1">
    <source>
        <dbReference type="EMBL" id="GAH06722.1"/>
    </source>
</evidence>
<dbReference type="EMBL" id="BART01034673">
    <property type="protein sequence ID" value="GAH06722.1"/>
    <property type="molecule type" value="Genomic_DNA"/>
</dbReference>
<dbReference type="AlphaFoldDB" id="X1CGE4"/>
<proteinExistence type="predicted"/>
<accession>X1CGE4</accession>
<name>X1CGE4_9ZZZZ</name>
<sequence>ELVVRPPATRLLRADVPEWPGFMSGRYLYQFNMYVFDYKQDKWQTKTFRMASSRLYSRTSGEAAIRQWWSESGFRKEVELATVRITEVWKSSKA</sequence>